<dbReference type="Proteomes" id="UP000198284">
    <property type="component" value="Unassembled WGS sequence"/>
</dbReference>
<sequence>MPTLASYHDRDLARQILLCAAERDPGNALHYLGLGDLCFSEGRLPEAKFNYRFAILLAPRDARGYARLGMAYERSGQYRFARTYYRKARFLSPGVTQYGFAIQRVALKCREDVDNEPY</sequence>
<evidence type="ECO:0000256" key="3">
    <source>
        <dbReference type="PROSITE-ProRule" id="PRU00339"/>
    </source>
</evidence>
<evidence type="ECO:0000256" key="1">
    <source>
        <dbReference type="ARBA" id="ARBA00022737"/>
    </source>
</evidence>
<dbReference type="SUPFAM" id="SSF48452">
    <property type="entry name" value="TPR-like"/>
    <property type="match status" value="1"/>
</dbReference>
<keyword evidence="2 3" id="KW-0802">TPR repeat</keyword>
<keyword evidence="1" id="KW-0677">Repeat</keyword>
<dbReference type="InterPro" id="IPR019734">
    <property type="entry name" value="TPR_rpt"/>
</dbReference>
<dbReference type="SMART" id="SM00028">
    <property type="entry name" value="TPR"/>
    <property type="match status" value="2"/>
</dbReference>
<dbReference type="InterPro" id="IPR011990">
    <property type="entry name" value="TPR-like_helical_dom_sf"/>
</dbReference>
<evidence type="ECO:0000313" key="5">
    <source>
        <dbReference type="Proteomes" id="UP000198284"/>
    </source>
</evidence>
<evidence type="ECO:0000313" key="4">
    <source>
        <dbReference type="EMBL" id="SNS90575.1"/>
    </source>
</evidence>
<dbReference type="Gene3D" id="1.25.40.10">
    <property type="entry name" value="Tetratricopeptide repeat domain"/>
    <property type="match status" value="1"/>
</dbReference>
<gene>
    <name evidence="4" type="ORF">SAMN06265795_10920</name>
</gene>
<feature type="repeat" description="TPR" evidence="3">
    <location>
        <begin position="62"/>
        <end position="95"/>
    </location>
</feature>
<proteinExistence type="predicted"/>
<dbReference type="InterPro" id="IPR013105">
    <property type="entry name" value="TPR_2"/>
</dbReference>
<dbReference type="AlphaFoldDB" id="A0A239IAG9"/>
<dbReference type="PROSITE" id="PS50005">
    <property type="entry name" value="TPR"/>
    <property type="match status" value="1"/>
</dbReference>
<protein>
    <submittedName>
        <fullName evidence="4">Tetratricopeptide repeat-containing protein</fullName>
    </submittedName>
</protein>
<organism evidence="4 5">
    <name type="scientific">Noviherbaspirillum humi</name>
    <dbReference type="NCBI Taxonomy" id="1688639"/>
    <lineage>
        <taxon>Bacteria</taxon>
        <taxon>Pseudomonadati</taxon>
        <taxon>Pseudomonadota</taxon>
        <taxon>Betaproteobacteria</taxon>
        <taxon>Burkholderiales</taxon>
        <taxon>Oxalobacteraceae</taxon>
        <taxon>Noviherbaspirillum</taxon>
    </lineage>
</organism>
<accession>A0A239IAG9</accession>
<dbReference type="EMBL" id="FZOT01000009">
    <property type="protein sequence ID" value="SNS90575.1"/>
    <property type="molecule type" value="Genomic_DNA"/>
</dbReference>
<reference evidence="4 5" key="1">
    <citation type="submission" date="2017-06" db="EMBL/GenBank/DDBJ databases">
        <authorList>
            <person name="Kim H.J."/>
            <person name="Triplett B.A."/>
        </authorList>
    </citation>
    <scope>NUCLEOTIDE SEQUENCE [LARGE SCALE GENOMIC DNA]</scope>
    <source>
        <strain evidence="4 5">U15</strain>
    </source>
</reference>
<evidence type="ECO:0000256" key="2">
    <source>
        <dbReference type="ARBA" id="ARBA00022803"/>
    </source>
</evidence>
<dbReference type="Pfam" id="PF07719">
    <property type="entry name" value="TPR_2"/>
    <property type="match status" value="1"/>
</dbReference>
<keyword evidence="5" id="KW-1185">Reference proteome</keyword>
<name>A0A239IAG9_9BURK</name>